<evidence type="ECO:0000313" key="7">
    <source>
        <dbReference type="Proteomes" id="UP000076715"/>
    </source>
</evidence>
<comment type="similarity">
    <text evidence="2">Belongs to the KHG/KDPG aldolase family.</text>
</comment>
<dbReference type="GO" id="GO:0016829">
    <property type="term" value="F:lyase activity"/>
    <property type="evidence" value="ECO:0007669"/>
    <property type="project" value="UniProtKB-KW"/>
</dbReference>
<dbReference type="Pfam" id="PF01081">
    <property type="entry name" value="Aldolase"/>
    <property type="match status" value="1"/>
</dbReference>
<sequence>MSQYTRIEVVQTMGKIKIIPLFYHSDLKIAKQVIRACYDGGARVFEFTNRGDHAHELFSELIKWSNIELPEMIIGIGSIVDPGTASLFIQSGANFIVSPILNSEIAKVCNRRKIAWIPGCATLSEINYAEELGAEIVKIFPASQIGGPNFIKSIKAPCPWTNIMPSGGVTIEESNIKKWFTAGAYCIGIGSNLMIKNKEENLDYPTIAKTMKQCILFANNNS</sequence>
<evidence type="ECO:0000256" key="3">
    <source>
        <dbReference type="ARBA" id="ARBA00011233"/>
    </source>
</evidence>
<dbReference type="InterPro" id="IPR013785">
    <property type="entry name" value="Aldolase_TIM"/>
</dbReference>
<dbReference type="PANTHER" id="PTHR30246:SF1">
    <property type="entry name" value="2-DEHYDRO-3-DEOXY-6-PHOSPHOGALACTONATE ALDOLASE-RELATED"/>
    <property type="match status" value="1"/>
</dbReference>
<dbReference type="NCBIfam" id="NF005499">
    <property type="entry name" value="PRK07114.1"/>
    <property type="match status" value="1"/>
</dbReference>
<dbReference type="OrthoDB" id="9802667at2"/>
<dbReference type="EMBL" id="LQRT01000013">
    <property type="protein sequence ID" value="KZS40471.1"/>
    <property type="molecule type" value="Genomic_DNA"/>
</dbReference>
<dbReference type="Proteomes" id="UP000076715">
    <property type="component" value="Unassembled WGS sequence"/>
</dbReference>
<comment type="subunit">
    <text evidence="3">Homotrimer.</text>
</comment>
<organism evidence="6 7">
    <name type="scientific">Aquimarina aggregata</name>
    <dbReference type="NCBI Taxonomy" id="1642818"/>
    <lineage>
        <taxon>Bacteria</taxon>
        <taxon>Pseudomonadati</taxon>
        <taxon>Bacteroidota</taxon>
        <taxon>Flavobacteriia</taxon>
        <taxon>Flavobacteriales</taxon>
        <taxon>Flavobacteriaceae</taxon>
        <taxon>Aquimarina</taxon>
    </lineage>
</organism>
<dbReference type="STRING" id="1642818.AWE51_05840"/>
<evidence type="ECO:0000256" key="1">
    <source>
        <dbReference type="ARBA" id="ARBA00004761"/>
    </source>
</evidence>
<protein>
    <submittedName>
        <fullName evidence="6">Keto-deoxy-phosphogluconate aldolase</fullName>
    </submittedName>
</protein>
<dbReference type="CDD" id="cd00452">
    <property type="entry name" value="KDPG_aldolase"/>
    <property type="match status" value="1"/>
</dbReference>
<evidence type="ECO:0000256" key="5">
    <source>
        <dbReference type="ARBA" id="ARBA00023277"/>
    </source>
</evidence>
<dbReference type="SUPFAM" id="SSF51569">
    <property type="entry name" value="Aldolase"/>
    <property type="match status" value="1"/>
</dbReference>
<evidence type="ECO:0000256" key="4">
    <source>
        <dbReference type="ARBA" id="ARBA00023239"/>
    </source>
</evidence>
<reference evidence="6 7" key="1">
    <citation type="submission" date="2016-01" db="EMBL/GenBank/DDBJ databases">
        <title>The draft genome sequence of Aquimarina sp. RZW4-3-2.</title>
        <authorList>
            <person name="Wang Y."/>
        </authorList>
    </citation>
    <scope>NUCLEOTIDE SEQUENCE [LARGE SCALE GENOMIC DNA]</scope>
    <source>
        <strain evidence="6 7">RZW4-3-2</strain>
    </source>
</reference>
<comment type="pathway">
    <text evidence="1">Carbohydrate acid metabolism.</text>
</comment>
<keyword evidence="5" id="KW-0119">Carbohydrate metabolism</keyword>
<dbReference type="Gene3D" id="3.20.20.70">
    <property type="entry name" value="Aldolase class I"/>
    <property type="match status" value="1"/>
</dbReference>
<gene>
    <name evidence="6" type="ORF">AWE51_05840</name>
</gene>
<proteinExistence type="inferred from homology"/>
<dbReference type="RefSeq" id="WP_066314035.1">
    <property type="nucleotide sequence ID" value="NZ_LQRT01000013.1"/>
</dbReference>
<evidence type="ECO:0000256" key="2">
    <source>
        <dbReference type="ARBA" id="ARBA00006906"/>
    </source>
</evidence>
<name>A0A163AE01_9FLAO</name>
<dbReference type="InterPro" id="IPR000887">
    <property type="entry name" value="Aldlse_KDPG_KHG"/>
</dbReference>
<evidence type="ECO:0000313" key="6">
    <source>
        <dbReference type="EMBL" id="KZS40471.1"/>
    </source>
</evidence>
<keyword evidence="4" id="KW-0456">Lyase</keyword>
<dbReference type="AlphaFoldDB" id="A0A163AE01"/>
<comment type="caution">
    <text evidence="6">The sequence shown here is derived from an EMBL/GenBank/DDBJ whole genome shotgun (WGS) entry which is preliminary data.</text>
</comment>
<accession>A0A163AE01</accession>
<keyword evidence="7" id="KW-1185">Reference proteome</keyword>
<dbReference type="PANTHER" id="PTHR30246">
    <property type="entry name" value="2-KETO-3-DEOXY-6-PHOSPHOGLUCONATE ALDOLASE"/>
    <property type="match status" value="1"/>
</dbReference>